<dbReference type="Gene3D" id="3.50.90.10">
    <property type="entry name" value="YerB-like"/>
    <property type="match status" value="1"/>
</dbReference>
<evidence type="ECO:0000313" key="5">
    <source>
        <dbReference type="EMBL" id="REK72095.1"/>
    </source>
</evidence>
<gene>
    <name evidence="5" type="ORF">DX116_00100</name>
</gene>
<dbReference type="Pfam" id="PF11258">
    <property type="entry name" value="DUF3048"/>
    <property type="match status" value="1"/>
</dbReference>
<dbReference type="PROSITE" id="PS51257">
    <property type="entry name" value="PROKAR_LIPOPROTEIN"/>
    <property type="match status" value="1"/>
</dbReference>
<protein>
    <submittedName>
        <fullName evidence="5">DUF3048 domain-containing protein</fullName>
    </submittedName>
</protein>
<dbReference type="InterPro" id="IPR023158">
    <property type="entry name" value="YerB-like_sf"/>
</dbReference>
<feature type="chain" id="PRO_5038731114" evidence="2">
    <location>
        <begin position="28"/>
        <end position="339"/>
    </location>
</feature>
<reference evidence="5 6" key="1">
    <citation type="submission" date="2018-08" db="EMBL/GenBank/DDBJ databases">
        <title>Aeromicrobium sp. M2KJ-4, whole genome shotgun sequence.</title>
        <authorList>
            <person name="Tuo L."/>
        </authorList>
    </citation>
    <scope>NUCLEOTIDE SEQUENCE [LARGE SCALE GENOMIC DNA]</scope>
    <source>
        <strain evidence="5 6">M2KJ-4</strain>
    </source>
</reference>
<evidence type="ECO:0000313" key="6">
    <source>
        <dbReference type="Proteomes" id="UP000265581"/>
    </source>
</evidence>
<comment type="caution">
    <text evidence="5">The sequence shown here is derived from an EMBL/GenBank/DDBJ whole genome shotgun (WGS) entry which is preliminary data.</text>
</comment>
<dbReference type="EMBL" id="QUBR01000001">
    <property type="protein sequence ID" value="REK72095.1"/>
    <property type="molecule type" value="Genomic_DNA"/>
</dbReference>
<feature type="domain" description="DUF3048" evidence="4">
    <location>
        <begin position="218"/>
        <end position="326"/>
    </location>
</feature>
<sequence>MLAVMKLRMIAAVSAAALTLTACSSSSDDTKKADAPDATASPAAPVVPTSPLTGLEMRKGRPGNPVFVVKIENTSAGAPQYGLDKADLVLEELVEGGLTRLAAFFYSSIPSKVGHVRSLRTSDIGIAGPVGGQLVASGGAAGAYNKVEKGGITVFSEDAGSPGFSSDPAKYRPYNRLINLKTVAKEAKGSKVKRSYLPFTKAGAAPSAATGKPAQAATVRFSNSTSTSWKLDGEQWVRTNGHAAPGKDFKADTMIVVFARVGDAGYTDPAGNPVPETVFKGEGEAMVFHGGQVDTVTWKKPSLNKALTFTASDGSDYTIDPGKVFIELVPKGAGSVTLG</sequence>
<accession>A0A371P893</accession>
<dbReference type="AlphaFoldDB" id="A0A371P893"/>
<dbReference type="Pfam" id="PF17479">
    <property type="entry name" value="DUF3048_C"/>
    <property type="match status" value="1"/>
</dbReference>
<evidence type="ECO:0000259" key="3">
    <source>
        <dbReference type="Pfam" id="PF11258"/>
    </source>
</evidence>
<dbReference type="InterPro" id="IPR021416">
    <property type="entry name" value="DUF3048_N"/>
</dbReference>
<evidence type="ECO:0000256" key="1">
    <source>
        <dbReference type="SAM" id="MobiDB-lite"/>
    </source>
</evidence>
<dbReference type="SUPFAM" id="SSF159774">
    <property type="entry name" value="YerB-like"/>
    <property type="match status" value="1"/>
</dbReference>
<evidence type="ECO:0000259" key="4">
    <source>
        <dbReference type="Pfam" id="PF17479"/>
    </source>
</evidence>
<dbReference type="InterPro" id="IPR035328">
    <property type="entry name" value="DUF3048_C"/>
</dbReference>
<feature type="compositionally biased region" description="Low complexity" evidence="1">
    <location>
        <begin position="36"/>
        <end position="51"/>
    </location>
</feature>
<feature type="region of interest" description="Disordered" evidence="1">
    <location>
        <begin position="26"/>
        <end position="55"/>
    </location>
</feature>
<organism evidence="5 6">
    <name type="scientific">Aeromicrobium endophyticum</name>
    <dbReference type="NCBI Taxonomy" id="2292704"/>
    <lineage>
        <taxon>Bacteria</taxon>
        <taxon>Bacillati</taxon>
        <taxon>Actinomycetota</taxon>
        <taxon>Actinomycetes</taxon>
        <taxon>Propionibacteriales</taxon>
        <taxon>Nocardioidaceae</taxon>
        <taxon>Aeromicrobium</taxon>
    </lineage>
</organism>
<dbReference type="Proteomes" id="UP000265581">
    <property type="component" value="Unassembled WGS sequence"/>
</dbReference>
<feature type="signal peptide" evidence="2">
    <location>
        <begin position="1"/>
        <end position="27"/>
    </location>
</feature>
<evidence type="ECO:0000256" key="2">
    <source>
        <dbReference type="SAM" id="SignalP"/>
    </source>
</evidence>
<feature type="domain" description="DUF3048" evidence="3">
    <location>
        <begin position="52"/>
        <end position="191"/>
    </location>
</feature>
<name>A0A371P893_9ACTN</name>
<keyword evidence="6" id="KW-1185">Reference proteome</keyword>
<proteinExistence type="predicted"/>
<keyword evidence="2" id="KW-0732">Signal</keyword>